<dbReference type="InterPro" id="IPR036388">
    <property type="entry name" value="WH-like_DNA-bd_sf"/>
</dbReference>
<dbReference type="PIRSF" id="PIRSF000770">
    <property type="entry name" value="RNA_pol_sigma-SigE/K"/>
    <property type="match status" value="1"/>
</dbReference>
<dbReference type="Gene3D" id="1.10.10.10">
    <property type="entry name" value="Winged helix-like DNA-binding domain superfamily/Winged helix DNA-binding domain"/>
    <property type="match status" value="1"/>
</dbReference>
<name>A0A9D1SNF1_9FIRM</name>
<dbReference type="PANTHER" id="PTHR30376:SF3">
    <property type="entry name" value="RNA POLYMERASE SIGMA FACTOR RPOH"/>
    <property type="match status" value="1"/>
</dbReference>
<gene>
    <name evidence="9" type="primary">sigK</name>
    <name evidence="9" type="ORF">IAD23_00885</name>
</gene>
<dbReference type="PANTHER" id="PTHR30376">
    <property type="entry name" value="SIGMA FACTOR RPOH HEAT SHOCK RELATED"/>
    <property type="match status" value="1"/>
</dbReference>
<sequence>MLSALFSALSGCILYFILHIQNGSSFPKPLKAAEEREQLQKMKNGSQQARAVLIERNLRLVSHIVKKYYSKTNDTDDLISIGTIGLIKAIDTFDCDKNVRLATYAARCIENEILMHFRNQKKSANDVYLNDSIETDKNGNALMLVDTIPDESDIEEETERKLKKIQMLRLVDEMPPGRDKEVLLLRYGLRNTVPMTQQEVADKLHISRSYVSRIEKKMLHELREKME</sequence>
<dbReference type="InterPro" id="IPR014284">
    <property type="entry name" value="RNA_pol_sigma-70_dom"/>
</dbReference>
<evidence type="ECO:0000259" key="8">
    <source>
        <dbReference type="PROSITE" id="PS50943"/>
    </source>
</evidence>
<dbReference type="PROSITE" id="PS00716">
    <property type="entry name" value="SIGMA70_2"/>
    <property type="match status" value="1"/>
</dbReference>
<evidence type="ECO:0000256" key="4">
    <source>
        <dbReference type="ARBA" id="ARBA00023082"/>
    </source>
</evidence>
<dbReference type="Gene3D" id="1.20.120.1810">
    <property type="match status" value="1"/>
</dbReference>
<dbReference type="SUPFAM" id="SSF88946">
    <property type="entry name" value="Sigma2 domain of RNA polymerase sigma factors"/>
    <property type="match status" value="1"/>
</dbReference>
<dbReference type="InterPro" id="IPR001387">
    <property type="entry name" value="Cro/C1-type_HTH"/>
</dbReference>
<comment type="similarity">
    <text evidence="1 7">Belongs to the sigma-70 factor family.</text>
</comment>
<evidence type="ECO:0000313" key="10">
    <source>
        <dbReference type="Proteomes" id="UP000824125"/>
    </source>
</evidence>
<dbReference type="NCBIfam" id="TIGR02937">
    <property type="entry name" value="sigma70-ECF"/>
    <property type="match status" value="1"/>
</dbReference>
<keyword evidence="3 7" id="KW-0805">Transcription regulation</keyword>
<accession>A0A9D1SNF1</accession>
<evidence type="ECO:0000256" key="3">
    <source>
        <dbReference type="ARBA" id="ARBA00023015"/>
    </source>
</evidence>
<dbReference type="PROSITE" id="PS00715">
    <property type="entry name" value="SIGMA70_1"/>
    <property type="match status" value="1"/>
</dbReference>
<organism evidence="9 10">
    <name type="scientific">Candidatus Scybalenecus merdavium</name>
    <dbReference type="NCBI Taxonomy" id="2840939"/>
    <lineage>
        <taxon>Bacteria</taxon>
        <taxon>Bacillati</taxon>
        <taxon>Bacillota</taxon>
        <taxon>Clostridia</taxon>
        <taxon>Eubacteriales</taxon>
        <taxon>Oscillospiraceae</taxon>
        <taxon>Oscillospiraceae incertae sedis</taxon>
        <taxon>Candidatus Scybalenecus</taxon>
    </lineage>
</organism>
<proteinExistence type="inferred from homology"/>
<keyword evidence="2" id="KW-0749">Sporulation</keyword>
<comment type="caution">
    <text evidence="9">The sequence shown here is derived from an EMBL/GenBank/DDBJ whole genome shotgun (WGS) entry which is preliminary data.</text>
</comment>
<dbReference type="InterPro" id="IPR000943">
    <property type="entry name" value="RNA_pol_sigma70"/>
</dbReference>
<dbReference type="GO" id="GO:0003677">
    <property type="term" value="F:DNA binding"/>
    <property type="evidence" value="ECO:0007669"/>
    <property type="project" value="UniProtKB-KW"/>
</dbReference>
<dbReference type="NCBIfam" id="NF004471">
    <property type="entry name" value="PRK05803.1"/>
    <property type="match status" value="1"/>
</dbReference>
<dbReference type="PRINTS" id="PR00046">
    <property type="entry name" value="SIGMA70FCT"/>
</dbReference>
<evidence type="ECO:0000256" key="5">
    <source>
        <dbReference type="ARBA" id="ARBA00023125"/>
    </source>
</evidence>
<dbReference type="SUPFAM" id="SSF88659">
    <property type="entry name" value="Sigma3 and sigma4 domains of RNA polymerase sigma factors"/>
    <property type="match status" value="1"/>
</dbReference>
<evidence type="ECO:0000256" key="1">
    <source>
        <dbReference type="ARBA" id="ARBA00007788"/>
    </source>
</evidence>
<evidence type="ECO:0000256" key="7">
    <source>
        <dbReference type="RuleBase" id="RU362124"/>
    </source>
</evidence>
<feature type="domain" description="HTH cro/C1-type" evidence="8">
    <location>
        <begin position="195"/>
        <end position="216"/>
    </location>
</feature>
<dbReference type="Pfam" id="PF04542">
    <property type="entry name" value="Sigma70_r2"/>
    <property type="match status" value="1"/>
</dbReference>
<dbReference type="GO" id="GO:0030435">
    <property type="term" value="P:sporulation resulting in formation of a cellular spore"/>
    <property type="evidence" value="ECO:0007669"/>
    <property type="project" value="UniProtKB-KW"/>
</dbReference>
<dbReference type="InterPro" id="IPR050813">
    <property type="entry name" value="Sigma-70_Factor"/>
</dbReference>
<reference evidence="9" key="2">
    <citation type="journal article" date="2021" name="PeerJ">
        <title>Extensive microbial diversity within the chicken gut microbiome revealed by metagenomics and culture.</title>
        <authorList>
            <person name="Gilroy R."/>
            <person name="Ravi A."/>
            <person name="Getino M."/>
            <person name="Pursley I."/>
            <person name="Horton D.L."/>
            <person name="Alikhan N.F."/>
            <person name="Baker D."/>
            <person name="Gharbi K."/>
            <person name="Hall N."/>
            <person name="Watson M."/>
            <person name="Adriaenssens E.M."/>
            <person name="Foster-Nyarko E."/>
            <person name="Jarju S."/>
            <person name="Secka A."/>
            <person name="Antonio M."/>
            <person name="Oren A."/>
            <person name="Chaudhuri R.R."/>
            <person name="La Ragione R."/>
            <person name="Hildebrand F."/>
            <person name="Pallen M.J."/>
        </authorList>
    </citation>
    <scope>NUCLEOTIDE SEQUENCE</scope>
    <source>
        <strain evidence="9">CHK176-6737</strain>
    </source>
</reference>
<keyword evidence="5 7" id="KW-0238">DNA-binding</keyword>
<dbReference type="PROSITE" id="PS50943">
    <property type="entry name" value="HTH_CROC1"/>
    <property type="match status" value="1"/>
</dbReference>
<dbReference type="EMBL" id="DVNM01000005">
    <property type="protein sequence ID" value="HIU68496.1"/>
    <property type="molecule type" value="Genomic_DNA"/>
</dbReference>
<dbReference type="InterPro" id="IPR007627">
    <property type="entry name" value="RNA_pol_sigma70_r2"/>
</dbReference>
<dbReference type="Pfam" id="PF04545">
    <property type="entry name" value="Sigma70_r4"/>
    <property type="match status" value="1"/>
</dbReference>
<dbReference type="Proteomes" id="UP000824125">
    <property type="component" value="Unassembled WGS sequence"/>
</dbReference>
<dbReference type="AlphaFoldDB" id="A0A9D1SNF1"/>
<dbReference type="InterPro" id="IPR013324">
    <property type="entry name" value="RNA_pol_sigma_r3/r4-like"/>
</dbReference>
<dbReference type="InterPro" id="IPR013325">
    <property type="entry name" value="RNA_pol_sigma_r2"/>
</dbReference>
<dbReference type="GO" id="GO:0006352">
    <property type="term" value="P:DNA-templated transcription initiation"/>
    <property type="evidence" value="ECO:0007669"/>
    <property type="project" value="InterPro"/>
</dbReference>
<evidence type="ECO:0000256" key="6">
    <source>
        <dbReference type="ARBA" id="ARBA00023163"/>
    </source>
</evidence>
<evidence type="ECO:0000256" key="2">
    <source>
        <dbReference type="ARBA" id="ARBA00022969"/>
    </source>
</evidence>
<evidence type="ECO:0000313" key="9">
    <source>
        <dbReference type="EMBL" id="HIU68496.1"/>
    </source>
</evidence>
<dbReference type="CDD" id="cd06171">
    <property type="entry name" value="Sigma70_r4"/>
    <property type="match status" value="1"/>
</dbReference>
<reference evidence="9" key="1">
    <citation type="submission" date="2020-10" db="EMBL/GenBank/DDBJ databases">
        <authorList>
            <person name="Gilroy R."/>
        </authorList>
    </citation>
    <scope>NUCLEOTIDE SEQUENCE</scope>
    <source>
        <strain evidence="9">CHK176-6737</strain>
    </source>
</reference>
<keyword evidence="4 7" id="KW-0731">Sigma factor</keyword>
<comment type="function">
    <text evidence="7">Sigma factors are initiation factors that promote the attachment of RNA polymerase to specific initiation sites and are then released.</text>
</comment>
<protein>
    <recommendedName>
        <fullName evidence="7">RNA polymerase sigma factor</fullName>
    </recommendedName>
</protein>
<dbReference type="InterPro" id="IPR007630">
    <property type="entry name" value="RNA_pol_sigma70_r4"/>
</dbReference>
<keyword evidence="6 7" id="KW-0804">Transcription</keyword>
<dbReference type="GO" id="GO:0016987">
    <property type="term" value="F:sigma factor activity"/>
    <property type="evidence" value="ECO:0007669"/>
    <property type="project" value="UniProtKB-KW"/>
</dbReference>